<gene>
    <name evidence="7" type="ORF">Agabi119p4_8485</name>
</gene>
<feature type="transmembrane region" description="Helical" evidence="5">
    <location>
        <begin position="27"/>
        <end position="49"/>
    </location>
</feature>
<protein>
    <recommendedName>
        <fullName evidence="6">PIG-P domain-containing protein</fullName>
    </recommendedName>
</protein>
<keyword evidence="4 5" id="KW-0472">Membrane</keyword>
<keyword evidence="3 5" id="KW-1133">Transmembrane helix</keyword>
<name>A0A8H7EYH4_AGABI</name>
<evidence type="ECO:0000256" key="3">
    <source>
        <dbReference type="ARBA" id="ARBA00022989"/>
    </source>
</evidence>
<evidence type="ECO:0000313" key="8">
    <source>
        <dbReference type="Proteomes" id="UP000629468"/>
    </source>
</evidence>
<evidence type="ECO:0000313" key="7">
    <source>
        <dbReference type="EMBL" id="KAF7763948.1"/>
    </source>
</evidence>
<organism evidence="7 8">
    <name type="scientific">Agaricus bisporus var. burnettii</name>
    <dbReference type="NCBI Taxonomy" id="192524"/>
    <lineage>
        <taxon>Eukaryota</taxon>
        <taxon>Fungi</taxon>
        <taxon>Dikarya</taxon>
        <taxon>Basidiomycota</taxon>
        <taxon>Agaricomycotina</taxon>
        <taxon>Agaricomycetes</taxon>
        <taxon>Agaricomycetidae</taxon>
        <taxon>Agaricales</taxon>
        <taxon>Agaricineae</taxon>
        <taxon>Agaricaceae</taxon>
        <taxon>Agaricus</taxon>
    </lineage>
</organism>
<keyword evidence="2 5" id="KW-0812">Transmembrane</keyword>
<dbReference type="AlphaFoldDB" id="A0A8H7EYH4"/>
<proteinExistence type="predicted"/>
<dbReference type="EMBL" id="JABXXO010000011">
    <property type="protein sequence ID" value="KAF7763948.1"/>
    <property type="molecule type" value="Genomic_DNA"/>
</dbReference>
<evidence type="ECO:0000256" key="1">
    <source>
        <dbReference type="ARBA" id="ARBA00004141"/>
    </source>
</evidence>
<dbReference type="PANTHER" id="PTHR46346">
    <property type="entry name" value="PHOSPHATIDYLINOSITOL N-ACETYLGLUCOSAMINYLTRANSFERASE SUBUNIT P"/>
    <property type="match status" value="1"/>
</dbReference>
<evidence type="ECO:0000259" key="6">
    <source>
        <dbReference type="Pfam" id="PF08510"/>
    </source>
</evidence>
<sequence length="175" mass="19634">MDQSLSSSTAPDNLKPKLPAKSRAAEFYGFVAWASTSVLFVVYVLWALFPDEWIEALGVDWYPNREWSILVPAWSIIVVILTYITYWSLALLGTPELSDLSTITDSFVQHPQSLEPDIYLASTGSNSIPQLYDLPIGMVNRVLYRRSCKGPCTINALSARIDRDCELQQCSQPLL</sequence>
<dbReference type="GO" id="GO:0005783">
    <property type="term" value="C:endoplasmic reticulum"/>
    <property type="evidence" value="ECO:0007669"/>
    <property type="project" value="TreeGrafter"/>
</dbReference>
<dbReference type="GO" id="GO:0006506">
    <property type="term" value="P:GPI anchor biosynthetic process"/>
    <property type="evidence" value="ECO:0007669"/>
    <property type="project" value="TreeGrafter"/>
</dbReference>
<feature type="transmembrane region" description="Helical" evidence="5">
    <location>
        <begin position="69"/>
        <end position="92"/>
    </location>
</feature>
<reference evidence="7 8" key="1">
    <citation type="journal article" name="Sci. Rep.">
        <title>Telomere-to-telomere assembled and centromere annotated genomes of the two main subspecies of the button mushroom Agaricus bisporus reveal especially polymorphic chromosome ends.</title>
        <authorList>
            <person name="Sonnenberg A.S.M."/>
            <person name="Sedaghat-Telgerd N."/>
            <person name="Lavrijssen B."/>
            <person name="Ohm R.A."/>
            <person name="Hendrickx P.M."/>
            <person name="Scholtmeijer K."/>
            <person name="Baars J.J.P."/>
            <person name="van Peer A."/>
        </authorList>
    </citation>
    <scope>NUCLEOTIDE SEQUENCE [LARGE SCALE GENOMIC DNA]</scope>
    <source>
        <strain evidence="7 8">H119_p4</strain>
    </source>
</reference>
<comment type="subcellular location">
    <subcellularLocation>
        <location evidence="1">Membrane</location>
        <topology evidence="1">Multi-pass membrane protein</topology>
    </subcellularLocation>
</comment>
<comment type="caution">
    <text evidence="7">The sequence shown here is derived from an EMBL/GenBank/DDBJ whole genome shotgun (WGS) entry which is preliminary data.</text>
</comment>
<evidence type="ECO:0000256" key="2">
    <source>
        <dbReference type="ARBA" id="ARBA00022692"/>
    </source>
</evidence>
<dbReference type="InterPro" id="IPR052263">
    <property type="entry name" value="GPI_Anchor_Biosynth"/>
</dbReference>
<dbReference type="GO" id="GO:0016020">
    <property type="term" value="C:membrane"/>
    <property type="evidence" value="ECO:0007669"/>
    <property type="project" value="UniProtKB-SubCell"/>
</dbReference>
<dbReference type="PANTHER" id="PTHR46346:SF1">
    <property type="entry name" value="PHOSPHATIDYLINOSITOL N-ACETYLGLUCOSAMINYLTRANSFERASE SUBUNIT P"/>
    <property type="match status" value="1"/>
</dbReference>
<evidence type="ECO:0000256" key="4">
    <source>
        <dbReference type="ARBA" id="ARBA00023136"/>
    </source>
</evidence>
<feature type="domain" description="PIG-P" evidence="6">
    <location>
        <begin position="25"/>
        <end position="144"/>
    </location>
</feature>
<dbReference type="Proteomes" id="UP000629468">
    <property type="component" value="Unassembled WGS sequence"/>
</dbReference>
<dbReference type="Pfam" id="PF08510">
    <property type="entry name" value="PIG-P"/>
    <property type="match status" value="1"/>
</dbReference>
<dbReference type="InterPro" id="IPR013717">
    <property type="entry name" value="PIG-P"/>
</dbReference>
<accession>A0A8H7EYH4</accession>
<evidence type="ECO:0000256" key="5">
    <source>
        <dbReference type="SAM" id="Phobius"/>
    </source>
</evidence>